<dbReference type="OrthoDB" id="1916346at2759"/>
<dbReference type="SUPFAM" id="SSF81383">
    <property type="entry name" value="F-box domain"/>
    <property type="match status" value="1"/>
</dbReference>
<dbReference type="Gene3D" id="1.20.1280.50">
    <property type="match status" value="1"/>
</dbReference>
<dbReference type="InterPro" id="IPR050796">
    <property type="entry name" value="SCF_F-box_component"/>
</dbReference>
<dbReference type="NCBIfam" id="TIGR01640">
    <property type="entry name" value="F_box_assoc_1"/>
    <property type="match status" value="1"/>
</dbReference>
<proteinExistence type="predicted"/>
<dbReference type="PANTHER" id="PTHR31672:SF13">
    <property type="entry name" value="F-BOX PROTEIN CPR30-LIKE"/>
    <property type="match status" value="1"/>
</dbReference>
<dbReference type="InterPro" id="IPR013187">
    <property type="entry name" value="F-box-assoc_dom_typ3"/>
</dbReference>
<dbReference type="Pfam" id="PF08268">
    <property type="entry name" value="FBA_3"/>
    <property type="match status" value="1"/>
</dbReference>
<organism evidence="2 3">
    <name type="scientific">Rhododendron simsii</name>
    <name type="common">Sims's rhododendron</name>
    <dbReference type="NCBI Taxonomy" id="118357"/>
    <lineage>
        <taxon>Eukaryota</taxon>
        <taxon>Viridiplantae</taxon>
        <taxon>Streptophyta</taxon>
        <taxon>Embryophyta</taxon>
        <taxon>Tracheophyta</taxon>
        <taxon>Spermatophyta</taxon>
        <taxon>Magnoliopsida</taxon>
        <taxon>eudicotyledons</taxon>
        <taxon>Gunneridae</taxon>
        <taxon>Pentapetalae</taxon>
        <taxon>asterids</taxon>
        <taxon>Ericales</taxon>
        <taxon>Ericaceae</taxon>
        <taxon>Ericoideae</taxon>
        <taxon>Rhodoreae</taxon>
        <taxon>Rhododendron</taxon>
    </lineage>
</organism>
<protein>
    <recommendedName>
        <fullName evidence="1">F-box domain-containing protein</fullName>
    </recommendedName>
</protein>
<comment type="caution">
    <text evidence="2">The sequence shown here is derived from an EMBL/GenBank/DDBJ whole genome shotgun (WGS) entry which is preliminary data.</text>
</comment>
<dbReference type="Pfam" id="PF00646">
    <property type="entry name" value="F-box"/>
    <property type="match status" value="1"/>
</dbReference>
<evidence type="ECO:0000313" key="3">
    <source>
        <dbReference type="Proteomes" id="UP000626092"/>
    </source>
</evidence>
<keyword evidence="3" id="KW-1185">Reference proteome</keyword>
<sequence>MDALSDLPPPAEVIANNVDLLTQILLFLPAKSLIRFKSVSKEWLSLISDSRFAAKHHGRNPRPSISGFFLGWIYTNQSCKCVSLQGDPTGPSLDYLHRNGAVKIVCSSNGLLLCSVVCNIYIDHYLVCNPTTQKYTAIHEPRPGVFTQRYTAIHEPRPGLFSSGVHKLHALLAFDPSKSPRYKVVFLGYCYQDVGNSYVQIDIYCSESASWKQIRAPCRSLLQAVFCHGVIYWFGYETVMSGFDVDSEKMIEMKKPLEVRHMQVRYFGECGGRLVLIQTPNLSAMAFEILEMDMEDCCWIVKCFVHLGPLQSVSPQLKNEYREYFILCVLKGETEKDFELVLTFPEKTIYYNLKCNSWNVLHVPRGQRIFPLDSCDTAFPSVESLYPL</sequence>
<dbReference type="AlphaFoldDB" id="A0A834HGG9"/>
<evidence type="ECO:0000259" key="1">
    <source>
        <dbReference type="SMART" id="SM00256"/>
    </source>
</evidence>
<feature type="domain" description="F-box" evidence="1">
    <location>
        <begin position="16"/>
        <end position="56"/>
    </location>
</feature>
<dbReference type="SMART" id="SM00256">
    <property type="entry name" value="FBOX"/>
    <property type="match status" value="1"/>
</dbReference>
<evidence type="ECO:0000313" key="2">
    <source>
        <dbReference type="EMBL" id="KAF7152000.1"/>
    </source>
</evidence>
<dbReference type="InterPro" id="IPR036047">
    <property type="entry name" value="F-box-like_dom_sf"/>
</dbReference>
<dbReference type="PANTHER" id="PTHR31672">
    <property type="entry name" value="BNACNNG10540D PROTEIN"/>
    <property type="match status" value="1"/>
</dbReference>
<accession>A0A834HGG9</accession>
<dbReference type="EMBL" id="WJXA01000001">
    <property type="protein sequence ID" value="KAF7152000.1"/>
    <property type="molecule type" value="Genomic_DNA"/>
</dbReference>
<reference evidence="2" key="1">
    <citation type="submission" date="2019-11" db="EMBL/GenBank/DDBJ databases">
        <authorList>
            <person name="Liu Y."/>
            <person name="Hou J."/>
            <person name="Li T.-Q."/>
            <person name="Guan C.-H."/>
            <person name="Wu X."/>
            <person name="Wu H.-Z."/>
            <person name="Ling F."/>
            <person name="Zhang R."/>
            <person name="Shi X.-G."/>
            <person name="Ren J.-P."/>
            <person name="Chen E.-F."/>
            <person name="Sun J.-M."/>
        </authorList>
    </citation>
    <scope>NUCLEOTIDE SEQUENCE</scope>
    <source>
        <strain evidence="2">Adult_tree_wgs_1</strain>
        <tissue evidence="2">Leaves</tissue>
    </source>
</reference>
<gene>
    <name evidence="2" type="ORF">RHSIM_Rhsim01G0017500</name>
</gene>
<dbReference type="InterPro" id="IPR017451">
    <property type="entry name" value="F-box-assoc_interact_dom"/>
</dbReference>
<name>A0A834HGG9_RHOSS</name>
<dbReference type="InterPro" id="IPR001810">
    <property type="entry name" value="F-box_dom"/>
</dbReference>
<dbReference type="Proteomes" id="UP000626092">
    <property type="component" value="Unassembled WGS sequence"/>
</dbReference>